<dbReference type="SUPFAM" id="SSF47090">
    <property type="entry name" value="PGBD-like"/>
    <property type="match status" value="1"/>
</dbReference>
<feature type="chain" id="PRO_5042906906" description="Peptidoglycan binding-like domain-containing protein" evidence="1">
    <location>
        <begin position="29"/>
        <end position="112"/>
    </location>
</feature>
<evidence type="ECO:0000259" key="2">
    <source>
        <dbReference type="Pfam" id="PF01471"/>
    </source>
</evidence>
<dbReference type="AlphaFoldDB" id="A0AAP9MZ78"/>
<feature type="domain" description="Peptidoglycan binding-like" evidence="2">
    <location>
        <begin position="48"/>
        <end position="102"/>
    </location>
</feature>
<protein>
    <recommendedName>
        <fullName evidence="2">Peptidoglycan binding-like domain-containing protein</fullName>
    </recommendedName>
</protein>
<accession>A0AAP9MZ78</accession>
<sequence length="112" mass="11905">MTRFSNGLVLMQGVCLVVLALCANLSSAAPHVPDVLPEESQAAAPGTQLVKQLQLALSELRLYQGEIDGLIGAGTQEALYLLQMAHELPLTGSVNLPTLNVLGIAPPHWMQH</sequence>
<evidence type="ECO:0000313" key="4">
    <source>
        <dbReference type="Proteomes" id="UP000076857"/>
    </source>
</evidence>
<feature type="signal peptide" evidence="1">
    <location>
        <begin position="1"/>
        <end position="28"/>
    </location>
</feature>
<dbReference type="Proteomes" id="UP000076857">
    <property type="component" value="Chromosome"/>
</dbReference>
<name>A0AAP9MZ78_PSEPU</name>
<dbReference type="Gene3D" id="1.10.101.10">
    <property type="entry name" value="PGBD-like superfamily/PGBD"/>
    <property type="match status" value="1"/>
</dbReference>
<keyword evidence="1" id="KW-0732">Signal</keyword>
<evidence type="ECO:0000313" key="3">
    <source>
        <dbReference type="EMBL" id="QJQ09944.1"/>
    </source>
</evidence>
<dbReference type="InterPro" id="IPR036366">
    <property type="entry name" value="PGBDSf"/>
</dbReference>
<evidence type="ECO:0000256" key="1">
    <source>
        <dbReference type="SAM" id="SignalP"/>
    </source>
</evidence>
<gene>
    <name evidence="3" type="ORF">A3L25_011115</name>
</gene>
<proteinExistence type="predicted"/>
<reference evidence="3 4" key="1">
    <citation type="submission" date="2016-04" db="EMBL/GenBank/DDBJ databases">
        <authorList>
            <person name="Qiu J."/>
        </authorList>
    </citation>
    <scope>NUCLEOTIDE SEQUENCE [LARGE SCALE GENOMIC DNA]</scope>
    <source>
        <strain evidence="3 4">JQ581</strain>
    </source>
</reference>
<dbReference type="InterPro" id="IPR002477">
    <property type="entry name" value="Peptidoglycan-bd-like"/>
</dbReference>
<dbReference type="InterPro" id="IPR036365">
    <property type="entry name" value="PGBD-like_sf"/>
</dbReference>
<dbReference type="RefSeq" id="WP_063422895.1">
    <property type="nucleotide sequence ID" value="NZ_CP050951.1"/>
</dbReference>
<dbReference type="EMBL" id="CP050951">
    <property type="protein sequence ID" value="QJQ09944.1"/>
    <property type="molecule type" value="Genomic_DNA"/>
</dbReference>
<organism evidence="3 4">
    <name type="scientific">Pseudomonas putida</name>
    <name type="common">Arthrobacter siderocapsulatus</name>
    <dbReference type="NCBI Taxonomy" id="303"/>
    <lineage>
        <taxon>Bacteria</taxon>
        <taxon>Pseudomonadati</taxon>
        <taxon>Pseudomonadota</taxon>
        <taxon>Gammaproteobacteria</taxon>
        <taxon>Pseudomonadales</taxon>
        <taxon>Pseudomonadaceae</taxon>
        <taxon>Pseudomonas</taxon>
    </lineage>
</organism>
<reference evidence="3 4" key="2">
    <citation type="submission" date="2020-04" db="EMBL/GenBank/DDBJ databases">
        <title>Complete genome sequence of Pseudomonas putida strain JQ581.</title>
        <authorList>
            <person name="Mu Y."/>
        </authorList>
    </citation>
    <scope>NUCLEOTIDE SEQUENCE [LARGE SCALE GENOMIC DNA]</scope>
    <source>
        <strain evidence="3 4">JQ581</strain>
    </source>
</reference>
<dbReference type="Pfam" id="PF01471">
    <property type="entry name" value="PG_binding_1"/>
    <property type="match status" value="1"/>
</dbReference>